<protein>
    <submittedName>
        <fullName evidence="3">tRNA pseudouridine(13) synthase TruD</fullName>
        <ecNumber evidence="3">5.4.99.27</ecNumber>
    </submittedName>
</protein>
<dbReference type="InterPro" id="IPR043165">
    <property type="entry name" value="TruD_insert_sf"/>
</dbReference>
<evidence type="ECO:0000256" key="1">
    <source>
        <dbReference type="ARBA" id="ARBA00007953"/>
    </source>
</evidence>
<dbReference type="Gene3D" id="3.30.2340.10">
    <property type="entry name" value="TruD, insertion domain"/>
    <property type="match status" value="1"/>
</dbReference>
<dbReference type="PROSITE" id="PS50984">
    <property type="entry name" value="TRUD"/>
    <property type="match status" value="1"/>
</dbReference>
<feature type="domain" description="TRUD" evidence="2">
    <location>
        <begin position="17"/>
        <end position="163"/>
    </location>
</feature>
<dbReference type="PANTHER" id="PTHR47811">
    <property type="entry name" value="TRNA PSEUDOURIDINE SYNTHASE D"/>
    <property type="match status" value="1"/>
</dbReference>
<dbReference type="InterPro" id="IPR020103">
    <property type="entry name" value="PsdUridine_synth_cat_dom_sf"/>
</dbReference>
<dbReference type="GO" id="GO:0160150">
    <property type="term" value="F:tRNA pseudouridine(13) synthase activity"/>
    <property type="evidence" value="ECO:0007669"/>
    <property type="project" value="UniProtKB-EC"/>
</dbReference>
<proteinExistence type="inferred from homology"/>
<keyword evidence="4" id="KW-1185">Reference proteome</keyword>
<dbReference type="PANTHER" id="PTHR47811:SF1">
    <property type="entry name" value="TRNA PSEUDOURIDINE SYNTHASE D"/>
    <property type="match status" value="1"/>
</dbReference>
<dbReference type="EC" id="5.4.99.27" evidence="3"/>
<dbReference type="Proteomes" id="UP001589814">
    <property type="component" value="Unassembled WGS sequence"/>
</dbReference>
<accession>A0ABV6FZ02</accession>
<dbReference type="InterPro" id="IPR050170">
    <property type="entry name" value="TruD_pseudoU_synthase"/>
</dbReference>
<keyword evidence="3" id="KW-0413">Isomerase</keyword>
<name>A0ABV6FZ02_9GAMM</name>
<reference evidence="3 4" key="1">
    <citation type="submission" date="2024-09" db="EMBL/GenBank/DDBJ databases">
        <authorList>
            <person name="Sun Q."/>
            <person name="Mori K."/>
        </authorList>
    </citation>
    <scope>NUCLEOTIDE SEQUENCE [LARGE SCALE GENOMIC DNA]</scope>
    <source>
        <strain evidence="3 4">CCM 7415</strain>
    </source>
</reference>
<dbReference type="EMBL" id="JBHLVX010000005">
    <property type="protein sequence ID" value="MFC0266627.1"/>
    <property type="molecule type" value="Genomic_DNA"/>
</dbReference>
<evidence type="ECO:0000313" key="4">
    <source>
        <dbReference type="Proteomes" id="UP001589814"/>
    </source>
</evidence>
<comment type="caution">
    <text evidence="3">The sequence shown here is derived from an EMBL/GenBank/DDBJ whole genome shotgun (WGS) entry which is preliminary data.</text>
</comment>
<sequence length="202" mass="21299">MAAGSLAARFAQLCEGGVPNYFGPQRFGHGGSNIARARALLAQGWRKKRDRDGLLLSSARSLVFNNLLAERIADASWCRGLDGDIFNLAGSASQFAAGVLDDDLRRRLAALDIHPTGPLWGIGSPESDGEAAALERRIAQQEAGLVSGIEAAGARPARRALRVALANTAIASQGECARLRFELPRGSFATAVLRELVVAPGL</sequence>
<evidence type="ECO:0000259" key="2">
    <source>
        <dbReference type="PROSITE" id="PS50984"/>
    </source>
</evidence>
<dbReference type="RefSeq" id="WP_245558701.1">
    <property type="nucleotide sequence ID" value="NZ_JBHLVX010000005.1"/>
</dbReference>
<comment type="similarity">
    <text evidence="1">Belongs to the pseudouridine synthase TruD family.</text>
</comment>
<dbReference type="InterPro" id="IPR011760">
    <property type="entry name" value="PsdUridine_synth_TruD_insert"/>
</dbReference>
<dbReference type="InterPro" id="IPR001656">
    <property type="entry name" value="PsdUridine_synth_TruD"/>
</dbReference>
<dbReference type="Pfam" id="PF01142">
    <property type="entry name" value="TruD"/>
    <property type="match status" value="1"/>
</dbReference>
<organism evidence="3 4">
    <name type="scientific">Kushneria aurantia</name>
    <dbReference type="NCBI Taxonomy" id="504092"/>
    <lineage>
        <taxon>Bacteria</taxon>
        <taxon>Pseudomonadati</taxon>
        <taxon>Pseudomonadota</taxon>
        <taxon>Gammaproteobacteria</taxon>
        <taxon>Oceanospirillales</taxon>
        <taxon>Halomonadaceae</taxon>
        <taxon>Kushneria</taxon>
    </lineage>
</organism>
<dbReference type="SUPFAM" id="SSF55120">
    <property type="entry name" value="Pseudouridine synthase"/>
    <property type="match status" value="1"/>
</dbReference>
<gene>
    <name evidence="3" type="primary">truD</name>
    <name evidence="3" type="ORF">ACFFHW_01230</name>
</gene>
<evidence type="ECO:0000313" key="3">
    <source>
        <dbReference type="EMBL" id="MFC0266627.1"/>
    </source>
</evidence>